<dbReference type="GO" id="GO:0005886">
    <property type="term" value="C:plasma membrane"/>
    <property type="evidence" value="ECO:0007669"/>
    <property type="project" value="InterPro"/>
</dbReference>
<evidence type="ECO:0008006" key="5">
    <source>
        <dbReference type="Google" id="ProtNLM"/>
    </source>
</evidence>
<dbReference type="PANTHER" id="PTHR28013">
    <property type="entry name" value="PROTEIN DCV1-RELATED"/>
    <property type="match status" value="1"/>
</dbReference>
<dbReference type="Proteomes" id="UP000245946">
    <property type="component" value="Unassembled WGS sequence"/>
</dbReference>
<evidence type="ECO:0000313" key="4">
    <source>
        <dbReference type="Proteomes" id="UP000245946"/>
    </source>
</evidence>
<reference evidence="3 4" key="1">
    <citation type="journal article" date="2018" name="Mol. Biol. Evol.">
        <title>Broad Genomic Sampling Reveals a Smut Pathogenic Ancestry of the Fungal Clade Ustilaginomycotina.</title>
        <authorList>
            <person name="Kijpornyongpan T."/>
            <person name="Mondo S.J."/>
            <person name="Barry K."/>
            <person name="Sandor L."/>
            <person name="Lee J."/>
            <person name="Lipzen A."/>
            <person name="Pangilinan J."/>
            <person name="LaButti K."/>
            <person name="Hainaut M."/>
            <person name="Henrissat B."/>
            <person name="Grigoriev I.V."/>
            <person name="Spatafora J.W."/>
            <person name="Aime M.C."/>
        </authorList>
    </citation>
    <scope>NUCLEOTIDE SEQUENCE [LARGE SCALE GENOMIC DNA]</scope>
    <source>
        <strain evidence="3 4">MCA 4186</strain>
    </source>
</reference>
<evidence type="ECO:0000256" key="2">
    <source>
        <dbReference type="SAM" id="Phobius"/>
    </source>
</evidence>
<feature type="region of interest" description="Disordered" evidence="1">
    <location>
        <begin position="220"/>
        <end position="284"/>
    </location>
</feature>
<dbReference type="GeneID" id="37268908"/>
<dbReference type="GO" id="GO:0032153">
    <property type="term" value="C:cell division site"/>
    <property type="evidence" value="ECO:0007669"/>
    <property type="project" value="TreeGrafter"/>
</dbReference>
<dbReference type="InterPro" id="IPR009571">
    <property type="entry name" value="SUR7/Rim9-like_fungi"/>
</dbReference>
<keyword evidence="2" id="KW-0812">Transmembrane</keyword>
<feature type="compositionally biased region" description="Low complexity" evidence="1">
    <location>
        <begin position="243"/>
        <end position="262"/>
    </location>
</feature>
<feature type="compositionally biased region" description="Basic residues" evidence="1">
    <location>
        <begin position="273"/>
        <end position="284"/>
    </location>
</feature>
<gene>
    <name evidence="3" type="ORF">FA09DRAFT_327317</name>
</gene>
<keyword evidence="2" id="KW-0472">Membrane</keyword>
<dbReference type="InterPro" id="IPR051380">
    <property type="entry name" value="pH-response_reg_palI/RIM9"/>
</dbReference>
<dbReference type="STRING" id="58919.A0A316ZJS7"/>
<protein>
    <recommendedName>
        <fullName evidence="5">Pali-domain-containing protein</fullName>
    </recommendedName>
</protein>
<evidence type="ECO:0000313" key="3">
    <source>
        <dbReference type="EMBL" id="PWO01389.1"/>
    </source>
</evidence>
<dbReference type="AlphaFoldDB" id="A0A316ZJS7"/>
<name>A0A316ZJS7_9BASI</name>
<evidence type="ECO:0000256" key="1">
    <source>
        <dbReference type="SAM" id="MobiDB-lite"/>
    </source>
</evidence>
<feature type="transmembrane region" description="Helical" evidence="2">
    <location>
        <begin position="182"/>
        <end position="206"/>
    </location>
</feature>
<dbReference type="Gene3D" id="1.20.140.150">
    <property type="match status" value="1"/>
</dbReference>
<dbReference type="EMBL" id="KZ819283">
    <property type="protein sequence ID" value="PWO01389.1"/>
    <property type="molecule type" value="Genomic_DNA"/>
</dbReference>
<proteinExistence type="predicted"/>
<dbReference type="OrthoDB" id="2354757at2759"/>
<sequence>MKLPTRLALVYAPLLLTLASFVLQVIVSVGLPRILSVDFLRFDLSFYQFSIFGIWSICTGTPAETLFDGTVLTPAGFNCAPTSLGWTASNYSSITDEFFNAGLAKALVLHPVAAALTFLTLPALLWALRRPRRLAPLVSLFSTFITLIAYIIDLALFVPAHMRLNGSNAQETLGQAVMDVRYGAAFWLALVATVCSVLASLGVCAAHRVRRREGDWTYESQQIITSSDRPPSRSLVDEKAGHSRAASRSSTATPVSATSASKSDGEEIDYGRRGRRRAEQHKLD</sequence>
<keyword evidence="4" id="KW-1185">Reference proteome</keyword>
<dbReference type="PANTHER" id="PTHR28013:SF4">
    <property type="entry name" value="MARVEL DOMAIN-CONTAINING PROTEIN"/>
    <property type="match status" value="1"/>
</dbReference>
<feature type="compositionally biased region" description="Polar residues" evidence="1">
    <location>
        <begin position="220"/>
        <end position="229"/>
    </location>
</feature>
<feature type="transmembrane region" description="Helical" evidence="2">
    <location>
        <begin position="108"/>
        <end position="128"/>
    </location>
</feature>
<dbReference type="GO" id="GO:0035838">
    <property type="term" value="C:growing cell tip"/>
    <property type="evidence" value="ECO:0007669"/>
    <property type="project" value="TreeGrafter"/>
</dbReference>
<feature type="transmembrane region" description="Helical" evidence="2">
    <location>
        <begin position="7"/>
        <end position="31"/>
    </location>
</feature>
<organism evidence="3 4">
    <name type="scientific">Tilletiopsis washingtonensis</name>
    <dbReference type="NCBI Taxonomy" id="58919"/>
    <lineage>
        <taxon>Eukaryota</taxon>
        <taxon>Fungi</taxon>
        <taxon>Dikarya</taxon>
        <taxon>Basidiomycota</taxon>
        <taxon>Ustilaginomycotina</taxon>
        <taxon>Exobasidiomycetes</taxon>
        <taxon>Entylomatales</taxon>
        <taxon>Entylomatales incertae sedis</taxon>
        <taxon>Tilletiopsis</taxon>
    </lineage>
</organism>
<feature type="compositionally biased region" description="Basic and acidic residues" evidence="1">
    <location>
        <begin position="263"/>
        <end position="272"/>
    </location>
</feature>
<dbReference type="RefSeq" id="XP_025601667.1">
    <property type="nucleotide sequence ID" value="XM_025741364.1"/>
</dbReference>
<feature type="transmembrane region" description="Helical" evidence="2">
    <location>
        <begin position="140"/>
        <end position="162"/>
    </location>
</feature>
<keyword evidence="2" id="KW-1133">Transmembrane helix</keyword>
<accession>A0A316ZJS7</accession>
<dbReference type="Pfam" id="PF06687">
    <property type="entry name" value="SUR7"/>
    <property type="match status" value="1"/>
</dbReference>